<dbReference type="InterPro" id="IPR039794">
    <property type="entry name" value="Gtb1-like"/>
</dbReference>
<dbReference type="Pfam" id="PF13015">
    <property type="entry name" value="PRKCSH_1"/>
    <property type="match status" value="1"/>
</dbReference>
<keyword evidence="10" id="KW-1185">Reference proteome</keyword>
<dbReference type="InterPro" id="IPR044865">
    <property type="entry name" value="MRH_dom"/>
</dbReference>
<dbReference type="PANTHER" id="PTHR12630">
    <property type="entry name" value="N-LINKED OLIGOSACCHARIDE PROCESSING"/>
    <property type="match status" value="1"/>
</dbReference>
<feature type="chain" id="PRO_5016244192" description="Glucosidase 2 subunit beta" evidence="7">
    <location>
        <begin position="25"/>
        <end position="565"/>
    </location>
</feature>
<dbReference type="STRING" id="215250.A0A316YKL9"/>
<feature type="domain" description="MRH" evidence="8">
    <location>
        <begin position="440"/>
        <end position="548"/>
    </location>
</feature>
<dbReference type="GeneID" id="37044119"/>
<evidence type="ECO:0000259" key="8">
    <source>
        <dbReference type="PROSITE" id="PS51914"/>
    </source>
</evidence>
<keyword evidence="3" id="KW-0256">Endoplasmic reticulum</keyword>
<proteinExistence type="predicted"/>
<evidence type="ECO:0000256" key="7">
    <source>
        <dbReference type="SAM" id="SignalP"/>
    </source>
</evidence>
<feature type="region of interest" description="Disordered" evidence="6">
    <location>
        <begin position="275"/>
        <end position="296"/>
    </location>
</feature>
<reference evidence="9 10" key="1">
    <citation type="journal article" date="2018" name="Mol. Biol. Evol.">
        <title>Broad Genomic Sampling Reveals a Smut Pathogenic Ancestry of the Fungal Clade Ustilaginomycotina.</title>
        <authorList>
            <person name="Kijpornyongpan T."/>
            <person name="Mondo S.J."/>
            <person name="Barry K."/>
            <person name="Sandor L."/>
            <person name="Lee J."/>
            <person name="Lipzen A."/>
            <person name="Pangilinan J."/>
            <person name="LaButti K."/>
            <person name="Hainaut M."/>
            <person name="Henrissat B."/>
            <person name="Grigoriev I.V."/>
            <person name="Spatafora J.W."/>
            <person name="Aime M.C."/>
        </authorList>
    </citation>
    <scope>NUCLEOTIDE SEQUENCE [LARGE SCALE GENOMIC DNA]</scope>
    <source>
        <strain evidence="9 10">MCA 4198</strain>
    </source>
</reference>
<dbReference type="RefSeq" id="XP_025376814.1">
    <property type="nucleotide sequence ID" value="XM_025522203.1"/>
</dbReference>
<dbReference type="SUPFAM" id="SSF50911">
    <property type="entry name" value="Mannose 6-phosphate receptor domain"/>
    <property type="match status" value="1"/>
</dbReference>
<dbReference type="Gene3D" id="2.70.130.10">
    <property type="entry name" value="Mannose-6-phosphate receptor binding domain"/>
    <property type="match status" value="1"/>
</dbReference>
<dbReference type="InterPro" id="IPR028146">
    <property type="entry name" value="PRKCSH_N"/>
</dbReference>
<evidence type="ECO:0000256" key="3">
    <source>
        <dbReference type="ARBA" id="ARBA00022824"/>
    </source>
</evidence>
<name>A0A316YKL9_9BASI</name>
<protein>
    <recommendedName>
        <fullName evidence="1">Glucosidase 2 subunit beta</fullName>
    </recommendedName>
</protein>
<dbReference type="PROSITE" id="PS51914">
    <property type="entry name" value="MRH"/>
    <property type="match status" value="1"/>
</dbReference>
<keyword evidence="5" id="KW-0175">Coiled coil</keyword>
<gene>
    <name evidence="9" type="ORF">FA10DRAFT_268142</name>
</gene>
<keyword evidence="4" id="KW-1015">Disulfide bond</keyword>
<dbReference type="FunCoup" id="A0A316YKL9">
    <property type="interactions" value="599"/>
</dbReference>
<dbReference type="InterPro" id="IPR009011">
    <property type="entry name" value="Man6P_isomerase_rcpt-bd_dom_sf"/>
</dbReference>
<keyword evidence="2 7" id="KW-0732">Signal</keyword>
<evidence type="ECO:0000313" key="10">
    <source>
        <dbReference type="Proteomes" id="UP000245768"/>
    </source>
</evidence>
<dbReference type="PANTHER" id="PTHR12630:SF1">
    <property type="entry name" value="GLUCOSIDASE 2 SUBUNIT BETA"/>
    <property type="match status" value="1"/>
</dbReference>
<feature type="signal peptide" evidence="7">
    <location>
        <begin position="1"/>
        <end position="24"/>
    </location>
</feature>
<dbReference type="InParanoid" id="A0A316YKL9"/>
<dbReference type="Proteomes" id="UP000245768">
    <property type="component" value="Unassembled WGS sequence"/>
</dbReference>
<evidence type="ECO:0000256" key="5">
    <source>
        <dbReference type="SAM" id="Coils"/>
    </source>
</evidence>
<dbReference type="OrthoDB" id="202234at2759"/>
<feature type="region of interest" description="Disordered" evidence="6">
    <location>
        <begin position="382"/>
        <end position="401"/>
    </location>
</feature>
<evidence type="ECO:0000256" key="6">
    <source>
        <dbReference type="SAM" id="MobiDB-lite"/>
    </source>
</evidence>
<feature type="coiled-coil region" evidence="5">
    <location>
        <begin position="159"/>
        <end position="200"/>
    </location>
</feature>
<dbReference type="Pfam" id="PF12999">
    <property type="entry name" value="PRKCSH-like"/>
    <property type="match status" value="1"/>
</dbReference>
<evidence type="ECO:0000313" key="9">
    <source>
        <dbReference type="EMBL" id="PWN89616.1"/>
    </source>
</evidence>
<dbReference type="AlphaFoldDB" id="A0A316YKL9"/>
<dbReference type="EMBL" id="KZ819637">
    <property type="protein sequence ID" value="PWN89616.1"/>
    <property type="molecule type" value="Genomic_DNA"/>
</dbReference>
<dbReference type="GO" id="GO:0006491">
    <property type="term" value="P:N-glycan processing"/>
    <property type="evidence" value="ECO:0007669"/>
    <property type="project" value="TreeGrafter"/>
</dbReference>
<evidence type="ECO:0000256" key="1">
    <source>
        <dbReference type="ARBA" id="ARBA00022387"/>
    </source>
</evidence>
<evidence type="ECO:0000256" key="4">
    <source>
        <dbReference type="ARBA" id="ARBA00023157"/>
    </source>
</evidence>
<organism evidence="9 10">
    <name type="scientific">Acaromyces ingoldii</name>
    <dbReference type="NCBI Taxonomy" id="215250"/>
    <lineage>
        <taxon>Eukaryota</taxon>
        <taxon>Fungi</taxon>
        <taxon>Dikarya</taxon>
        <taxon>Basidiomycota</taxon>
        <taxon>Ustilaginomycotina</taxon>
        <taxon>Exobasidiomycetes</taxon>
        <taxon>Exobasidiales</taxon>
        <taxon>Cryptobasidiaceae</taxon>
        <taxon>Acaromyces</taxon>
    </lineage>
</organism>
<accession>A0A316YKL9</accession>
<dbReference type="InterPro" id="IPR036607">
    <property type="entry name" value="PRKCSH"/>
</dbReference>
<sequence length="565" mass="62819">MRFNRGQLVSLVAVALTQLGQSTGAESVPRGVSPEDAHLYAVPEGKTTWKCLKSGQEINASAINDDYCDCDDGTDEPGTSACPDSRFYCNNAGHIPSYILSSRVNDGVCDPDCCDGSDENDGKVKCPDACASIGKAYRKKQQEIENKRRAGSKIRDKYIAEGKKTLEELDAEIVKLEVELEVATEREQRAKQQLQQAESSDRLVIEKKMASPLYATLKSHQESLRALMQRDHSLKDELRKLTHLLDDLSRDYNPNYQDMAVKGAVMAYREWKRGGNPEAASEGEGEDGEGKTVADEEPKKLNDLLDEGEWTKEKLLDIVDKDPLTLLDDDNFKAGSSDDTGILFRIHEYLPDAVVPYFEAAVDTLLDLLLKANVITDVKRKSRRSVEEGEPENVSLARSAHQSAEAALRRITDSLKHKREAAKVAPEKWGPQGEFKALDGKCVEKNFGEYTYEYCFFGRATQKPNRGGGHVSLGRFSRFEPKNSSLTPADPDFFLRQIYDAGQRCWNGPDRSVIVDLACDTENALLDVFEGEKCIYEAKVTTPAVCQPLVESPPAQQHHSAKDEL</sequence>
<evidence type="ECO:0000256" key="2">
    <source>
        <dbReference type="ARBA" id="ARBA00022729"/>
    </source>
</evidence>
<dbReference type="GO" id="GO:0017177">
    <property type="term" value="C:glucosidase II complex"/>
    <property type="evidence" value="ECO:0007669"/>
    <property type="project" value="TreeGrafter"/>
</dbReference>